<gene>
    <name evidence="3" type="ORF">MKZ38_004072</name>
</gene>
<evidence type="ECO:0000256" key="1">
    <source>
        <dbReference type="ARBA" id="ARBA00023002"/>
    </source>
</evidence>
<keyword evidence="1" id="KW-0560">Oxidoreductase</keyword>
<dbReference type="PANTHER" id="PTHR30466">
    <property type="entry name" value="FLAVIN REDUCTASE"/>
    <property type="match status" value="1"/>
</dbReference>
<dbReference type="Proteomes" id="UP001201980">
    <property type="component" value="Unassembled WGS sequence"/>
</dbReference>
<dbReference type="InterPro" id="IPR012349">
    <property type="entry name" value="Split_barrel_FMN-bd"/>
</dbReference>
<proteinExistence type="predicted"/>
<comment type="caution">
    <text evidence="3">The sequence shown here is derived from an EMBL/GenBank/DDBJ whole genome shotgun (WGS) entry which is preliminary data.</text>
</comment>
<accession>A0AAD5S4F8</accession>
<evidence type="ECO:0000259" key="2">
    <source>
        <dbReference type="SMART" id="SM00903"/>
    </source>
</evidence>
<dbReference type="Gene3D" id="2.30.110.10">
    <property type="entry name" value="Electron Transport, Fmn-binding Protein, Chain A"/>
    <property type="match status" value="1"/>
</dbReference>
<dbReference type="SUPFAM" id="SSF50475">
    <property type="entry name" value="FMN-binding split barrel"/>
    <property type="match status" value="1"/>
</dbReference>
<dbReference type="GO" id="GO:0042602">
    <property type="term" value="F:riboflavin reductase (NADPH) activity"/>
    <property type="evidence" value="ECO:0007669"/>
    <property type="project" value="TreeGrafter"/>
</dbReference>
<feature type="domain" description="Flavin reductase like" evidence="2">
    <location>
        <begin position="81"/>
        <end position="283"/>
    </location>
</feature>
<dbReference type="AlphaFoldDB" id="A0AAD5S4F8"/>
<name>A0AAD5S4F8_9PEZI</name>
<dbReference type="Pfam" id="PF01613">
    <property type="entry name" value="Flavin_Reduct"/>
    <property type="match status" value="1"/>
</dbReference>
<evidence type="ECO:0000313" key="3">
    <source>
        <dbReference type="EMBL" id="KAJ2905824.1"/>
    </source>
</evidence>
<keyword evidence="4" id="KW-1185">Reference proteome</keyword>
<evidence type="ECO:0000313" key="4">
    <source>
        <dbReference type="Proteomes" id="UP001201980"/>
    </source>
</evidence>
<reference evidence="3" key="1">
    <citation type="submission" date="2022-07" db="EMBL/GenBank/DDBJ databases">
        <title>Draft genome sequence of Zalerion maritima ATCC 34329, a (micro)plastics degrading marine fungus.</title>
        <authorList>
            <person name="Paco A."/>
            <person name="Goncalves M.F.M."/>
            <person name="Rocha-Santos T.A.P."/>
            <person name="Alves A."/>
        </authorList>
    </citation>
    <scope>NUCLEOTIDE SEQUENCE</scope>
    <source>
        <strain evidence="3">ATCC 34329</strain>
    </source>
</reference>
<sequence>MRRVSRILGSPLDAFLIHGTQLISRRPAWLPCCVRVIQSSLIHSRSRSQTWRVDLPKPPSVHPHASRAVSLPLPEQLRGLMRLMTHSVVVCTSALPADRVSYDHDESNHRSIEPYIHGPPVPRAMTMSSFTSLALSPVPVVTFNVAVPSRTLDAVVSSQRFNIHILAGDCTGAAVADRFSKGNLENGLGPAFESDDTCAVSWDGDSEYPPVLDGQGVLYVLRCRLLHDRGPAVDEDQRADALLRVKDHIIVLGEVMEILEGSGRGEEKDEKFGLLYADRMYRFLGNVLTKGK</sequence>
<dbReference type="SMART" id="SM00903">
    <property type="entry name" value="Flavin_Reduct"/>
    <property type="match status" value="1"/>
</dbReference>
<dbReference type="EMBL" id="JAKWBI020000023">
    <property type="protein sequence ID" value="KAJ2905824.1"/>
    <property type="molecule type" value="Genomic_DNA"/>
</dbReference>
<protein>
    <recommendedName>
        <fullName evidence="2">Flavin reductase like domain-containing protein</fullName>
    </recommendedName>
</protein>
<dbReference type="PANTHER" id="PTHR30466:SF1">
    <property type="entry name" value="FMN REDUCTASE (NADH) RUTF"/>
    <property type="match status" value="1"/>
</dbReference>
<organism evidence="3 4">
    <name type="scientific">Zalerion maritima</name>
    <dbReference type="NCBI Taxonomy" id="339359"/>
    <lineage>
        <taxon>Eukaryota</taxon>
        <taxon>Fungi</taxon>
        <taxon>Dikarya</taxon>
        <taxon>Ascomycota</taxon>
        <taxon>Pezizomycotina</taxon>
        <taxon>Sordariomycetes</taxon>
        <taxon>Lulworthiomycetidae</taxon>
        <taxon>Lulworthiales</taxon>
        <taxon>Lulworthiaceae</taxon>
        <taxon>Zalerion</taxon>
    </lineage>
</organism>
<dbReference type="GO" id="GO:0010181">
    <property type="term" value="F:FMN binding"/>
    <property type="evidence" value="ECO:0007669"/>
    <property type="project" value="InterPro"/>
</dbReference>
<dbReference type="InterPro" id="IPR050268">
    <property type="entry name" value="NADH-dep_flavin_reductase"/>
</dbReference>
<dbReference type="InterPro" id="IPR002563">
    <property type="entry name" value="Flavin_Rdtase-like_dom"/>
</dbReference>